<evidence type="ECO:0000313" key="1">
    <source>
        <dbReference type="EMBL" id="KYG29537.1"/>
    </source>
</evidence>
<keyword evidence="2" id="KW-1185">Reference proteome</keyword>
<dbReference type="AlphaFoldDB" id="A0A162DGC8"/>
<accession>A0A162DGC8</accession>
<dbReference type="STRING" id="519424.AZF04_08430"/>
<dbReference type="EMBL" id="LTAO01000023">
    <property type="protein sequence ID" value="KYG29537.1"/>
    <property type="molecule type" value="Genomic_DNA"/>
</dbReference>
<comment type="caution">
    <text evidence="1">The sequence shown here is derived from an EMBL/GenBank/DDBJ whole genome shotgun (WGS) entry which is preliminary data.</text>
</comment>
<proteinExistence type="predicted"/>
<name>A0A162DGC8_9BACI</name>
<gene>
    <name evidence="1" type="ORF">AZF04_08430</name>
</gene>
<protein>
    <submittedName>
        <fullName evidence="1">Uncharacterized protein</fullName>
    </submittedName>
</protein>
<sequence length="67" mass="7668">MHRFSWLNESILVEKEGEIETSAPKGKRLFCNYDQISDEGIMPESLCNAPFFTKVGGRFCYESEGFP</sequence>
<reference evidence="1" key="1">
    <citation type="submission" date="2016-02" db="EMBL/GenBank/DDBJ databases">
        <title>Genome sequence of Bacillus trypoxylicola KCTC 13244(T).</title>
        <authorList>
            <person name="Jeong H."/>
            <person name="Park S.-H."/>
            <person name="Choi S.-K."/>
        </authorList>
    </citation>
    <scope>NUCLEOTIDE SEQUENCE [LARGE SCALE GENOMIC DNA]</scope>
    <source>
        <strain evidence="1">KCTC 13244</strain>
    </source>
</reference>
<evidence type="ECO:0000313" key="2">
    <source>
        <dbReference type="Proteomes" id="UP000075806"/>
    </source>
</evidence>
<organism evidence="1 2">
    <name type="scientific">Alkalihalobacillus trypoxylicola</name>
    <dbReference type="NCBI Taxonomy" id="519424"/>
    <lineage>
        <taxon>Bacteria</taxon>
        <taxon>Bacillati</taxon>
        <taxon>Bacillota</taxon>
        <taxon>Bacilli</taxon>
        <taxon>Bacillales</taxon>
        <taxon>Bacillaceae</taxon>
        <taxon>Alkalihalobacillus</taxon>
    </lineage>
</organism>
<dbReference type="Proteomes" id="UP000075806">
    <property type="component" value="Unassembled WGS sequence"/>
</dbReference>